<proteinExistence type="inferred from homology"/>
<keyword evidence="3 7" id="KW-0812">Transmembrane</keyword>
<evidence type="ECO:0000256" key="3">
    <source>
        <dbReference type="ARBA" id="ARBA00022692"/>
    </source>
</evidence>
<evidence type="ECO:0000256" key="2">
    <source>
        <dbReference type="ARBA" id="ARBA00005876"/>
    </source>
</evidence>
<evidence type="ECO:0000313" key="9">
    <source>
        <dbReference type="RefSeq" id="XP_013772105.1"/>
    </source>
</evidence>
<evidence type="ECO:0000313" key="8">
    <source>
        <dbReference type="Proteomes" id="UP000694941"/>
    </source>
</evidence>
<evidence type="ECO:0000256" key="7">
    <source>
        <dbReference type="SAM" id="Phobius"/>
    </source>
</evidence>
<accession>A0ABM1B082</accession>
<name>A0ABM1B082_LIMPO</name>
<comment type="similarity">
    <text evidence="2">Belongs to the X(+)/potassium ATPases subunit beta family.</text>
</comment>
<dbReference type="Pfam" id="PF00287">
    <property type="entry name" value="Na_K-ATPase"/>
    <property type="match status" value="1"/>
</dbReference>
<dbReference type="InterPro" id="IPR038702">
    <property type="entry name" value="Na/K_ATPase_sub_beta_sf"/>
</dbReference>
<gene>
    <name evidence="9" type="primary">LOC106457258</name>
</gene>
<evidence type="ECO:0000256" key="4">
    <source>
        <dbReference type="ARBA" id="ARBA00022968"/>
    </source>
</evidence>
<sequence>MHSKKYTVTEVYYESDDNVNSRTAALDVKSSKQLTPGGNSFLSAKWDTFLPWLCCVLLGLCALVFILSIWLVGRASFLGQSSVSKDTLKIGQTGHFRNHPYPAARNMGKLVVYPHQESRGDKSSSNRYIISLDKERNIKENVENMRRILNDYPEQGARHGAHPGSPVSETTAVSDNCTTLKNYGYDINGDVISPCIVLGFEKEKGSGIPYDATTRETILFANITCKAKNHFDKKKFRKLEIYRRTGFPTKTTTGKYLSFLVMVQLIELQRGSNVTMNCWVQNTPKNILTNENKVEIFFSFHGTSNLRPTMSESTIYHYESTGQKTKTTLSNTVGWIFNKTTIAVIPTTITTDYSHQSNQTEILTLGKLTTDQNLLLNQTTKQSTDVTTSTKWTSDHTTETVREVLVNATTNGRFHQPSDTVPNINTSTNWTYDHTTETITDVNVSTNWTSDYTTETVRGVLMNATTSGRFDQTSDILPDINTSTYWTSDHTISHLLWFLVSTTWSSDEATETASDVNVSTNWISDQTTETTTDVNTSTDWISDYTTETGKDVNVTTSWSSDEATETASDVNVSTNWISDQTTETVADVNTTEKKKTGIEFDSTFNSITTLSTNSETPIINNATNTVTSATISRLSQSTSPSTAGVANDDIFGGFNHVH</sequence>
<dbReference type="InterPro" id="IPR000402">
    <property type="entry name" value="Na/K_ATPase_sub_beta"/>
</dbReference>
<organism evidence="8 9">
    <name type="scientific">Limulus polyphemus</name>
    <name type="common">Atlantic horseshoe crab</name>
    <dbReference type="NCBI Taxonomy" id="6850"/>
    <lineage>
        <taxon>Eukaryota</taxon>
        <taxon>Metazoa</taxon>
        <taxon>Ecdysozoa</taxon>
        <taxon>Arthropoda</taxon>
        <taxon>Chelicerata</taxon>
        <taxon>Merostomata</taxon>
        <taxon>Xiphosura</taxon>
        <taxon>Limulidae</taxon>
        <taxon>Limulus</taxon>
    </lineage>
</organism>
<evidence type="ECO:0000256" key="5">
    <source>
        <dbReference type="ARBA" id="ARBA00022989"/>
    </source>
</evidence>
<dbReference type="GeneID" id="106457258"/>
<evidence type="ECO:0000256" key="1">
    <source>
        <dbReference type="ARBA" id="ARBA00004606"/>
    </source>
</evidence>
<keyword evidence="4" id="KW-0735">Signal-anchor</keyword>
<dbReference type="RefSeq" id="XP_013772105.1">
    <property type="nucleotide sequence ID" value="XM_013916651.2"/>
</dbReference>
<protein>
    <submittedName>
        <fullName evidence="9">Uncharacterized protein LOC106457258 isoform X1</fullName>
    </submittedName>
</protein>
<comment type="subcellular location">
    <subcellularLocation>
        <location evidence="1">Membrane</location>
        <topology evidence="1">Single-pass type II membrane protein</topology>
    </subcellularLocation>
</comment>
<dbReference type="Gene3D" id="2.60.40.1660">
    <property type="entry name" value="Na, k-atpase alpha subunit"/>
    <property type="match status" value="1"/>
</dbReference>
<feature type="transmembrane region" description="Helical" evidence="7">
    <location>
        <begin position="49"/>
        <end position="72"/>
    </location>
</feature>
<reference evidence="9" key="1">
    <citation type="submission" date="2025-08" db="UniProtKB">
        <authorList>
            <consortium name="RefSeq"/>
        </authorList>
    </citation>
    <scope>IDENTIFICATION</scope>
    <source>
        <tissue evidence="9">Muscle</tissue>
    </source>
</reference>
<keyword evidence="6 7" id="KW-0472">Membrane</keyword>
<keyword evidence="5 7" id="KW-1133">Transmembrane helix</keyword>
<dbReference type="Proteomes" id="UP000694941">
    <property type="component" value="Unplaced"/>
</dbReference>
<keyword evidence="8" id="KW-1185">Reference proteome</keyword>
<evidence type="ECO:0000256" key="6">
    <source>
        <dbReference type="ARBA" id="ARBA00023136"/>
    </source>
</evidence>